<name>A0A418W682_9SPHN</name>
<dbReference type="RefSeq" id="WP_119764396.1">
    <property type="nucleotide sequence ID" value="NZ_QYUM01000004.1"/>
</dbReference>
<dbReference type="Pfam" id="PF01381">
    <property type="entry name" value="HTH_3"/>
    <property type="match status" value="1"/>
</dbReference>
<dbReference type="PROSITE" id="PS50943">
    <property type="entry name" value="HTH_CROC1"/>
    <property type="match status" value="1"/>
</dbReference>
<reference evidence="2 3" key="1">
    <citation type="submission" date="2018-09" db="EMBL/GenBank/DDBJ databases">
        <authorList>
            <person name="Zhu H."/>
        </authorList>
    </citation>
    <scope>NUCLEOTIDE SEQUENCE [LARGE SCALE GENOMIC DNA]</scope>
    <source>
        <strain evidence="2 3">K2R01-6</strain>
    </source>
</reference>
<evidence type="ECO:0000259" key="1">
    <source>
        <dbReference type="PROSITE" id="PS50943"/>
    </source>
</evidence>
<dbReference type="EMBL" id="QYUM01000004">
    <property type="protein sequence ID" value="RJF85543.1"/>
    <property type="molecule type" value="Genomic_DNA"/>
</dbReference>
<dbReference type="OrthoDB" id="9803379at2"/>
<feature type="domain" description="HTH cro/C1-type" evidence="1">
    <location>
        <begin position="18"/>
        <end position="72"/>
    </location>
</feature>
<proteinExistence type="predicted"/>
<dbReference type="InterPro" id="IPR001387">
    <property type="entry name" value="Cro/C1-type_HTH"/>
</dbReference>
<accession>A0A418W682</accession>
<evidence type="ECO:0000313" key="3">
    <source>
        <dbReference type="Proteomes" id="UP000286100"/>
    </source>
</evidence>
<dbReference type="Proteomes" id="UP000286100">
    <property type="component" value="Unassembled WGS sequence"/>
</dbReference>
<organism evidence="2 3">
    <name type="scientific">Sphingomonas cavernae</name>
    <dbReference type="NCBI Taxonomy" id="2320861"/>
    <lineage>
        <taxon>Bacteria</taxon>
        <taxon>Pseudomonadati</taxon>
        <taxon>Pseudomonadota</taxon>
        <taxon>Alphaproteobacteria</taxon>
        <taxon>Sphingomonadales</taxon>
        <taxon>Sphingomonadaceae</taxon>
        <taxon>Sphingomonas</taxon>
    </lineage>
</organism>
<keyword evidence="3" id="KW-1185">Reference proteome</keyword>
<evidence type="ECO:0000313" key="2">
    <source>
        <dbReference type="EMBL" id="RJF85543.1"/>
    </source>
</evidence>
<dbReference type="CDD" id="cd00093">
    <property type="entry name" value="HTH_XRE"/>
    <property type="match status" value="1"/>
</dbReference>
<dbReference type="AlphaFoldDB" id="A0A418W682"/>
<dbReference type="InterPro" id="IPR010982">
    <property type="entry name" value="Lambda_DNA-bd_dom_sf"/>
</dbReference>
<sequence length="86" mass="9755">MQRGWVVSPDYRAVINAVKDARTRAGISQRELARRLGKPPSFVNKIEQLERRLDVLEFIAIVEAMGSPADELLRRVRSALPDTIKL</sequence>
<dbReference type="SUPFAM" id="SSF47413">
    <property type="entry name" value="lambda repressor-like DNA-binding domains"/>
    <property type="match status" value="1"/>
</dbReference>
<gene>
    <name evidence="2" type="ORF">D3876_16590</name>
</gene>
<dbReference type="GO" id="GO:0003677">
    <property type="term" value="F:DNA binding"/>
    <property type="evidence" value="ECO:0007669"/>
    <property type="project" value="InterPro"/>
</dbReference>
<comment type="caution">
    <text evidence="2">The sequence shown here is derived from an EMBL/GenBank/DDBJ whole genome shotgun (WGS) entry which is preliminary data.</text>
</comment>
<protein>
    <submittedName>
        <fullName evidence="2">XRE family transcriptional regulator</fullName>
    </submittedName>
</protein>
<dbReference type="SMART" id="SM00530">
    <property type="entry name" value="HTH_XRE"/>
    <property type="match status" value="1"/>
</dbReference>
<dbReference type="Gene3D" id="1.10.260.40">
    <property type="entry name" value="lambda repressor-like DNA-binding domains"/>
    <property type="match status" value="1"/>
</dbReference>